<dbReference type="PATRIC" id="fig|999432.5.peg.2125"/>
<sequence>MYFTPKKIFSLFLFFAFMVSIYPNDKISDEDIYKKVYTYISKRFPKQIFNKINNNREIFFKDLNVVLKNEKEDELILVDKLNFLDKSYEPKNIILLYDVKDRKYLLERYDIYLAKIAERPLQKMAEAAKKEGIEIMLSSGYRSYTYQANLFSKYVNLYGKKDVQLFSAPPGASQHQLGTVIDLGSIDDSYADTAEGKWMFKNAWKYGWSLSYPKDMEHITGYKWESWHYRYLGVEACKFQKEWFGDIQQYMLEFIDLWKKEKAKLN</sequence>
<dbReference type="AlphaFoldDB" id="A0A0E2E2S1"/>
<dbReference type="InterPro" id="IPR003709">
    <property type="entry name" value="VanY-like_core_dom"/>
</dbReference>
<dbReference type="EMBL" id="AGDV01000020">
    <property type="protein sequence ID" value="EMB31665.1"/>
    <property type="molecule type" value="Genomic_DNA"/>
</dbReference>
<dbReference type="PANTHER" id="PTHR34385">
    <property type="entry name" value="D-ALANYL-D-ALANINE CARBOXYPEPTIDASE"/>
    <property type="match status" value="1"/>
</dbReference>
<name>A0A0E2E2S1_TREDN</name>
<protein>
    <recommendedName>
        <fullName evidence="1">D-alanyl-D-alanine carboxypeptidase-like core domain-containing protein</fullName>
    </recommendedName>
</protein>
<evidence type="ECO:0000259" key="1">
    <source>
        <dbReference type="Pfam" id="PF02557"/>
    </source>
</evidence>
<dbReference type="GO" id="GO:0006508">
    <property type="term" value="P:proteolysis"/>
    <property type="evidence" value="ECO:0007669"/>
    <property type="project" value="InterPro"/>
</dbReference>
<dbReference type="HOGENOM" id="CLU_054193_4_0_12"/>
<comment type="caution">
    <text evidence="2">The sequence shown here is derived from an EMBL/GenBank/DDBJ whole genome shotgun (WGS) entry which is preliminary data.</text>
</comment>
<dbReference type="Pfam" id="PF02557">
    <property type="entry name" value="VanY"/>
    <property type="match status" value="1"/>
</dbReference>
<dbReference type="InterPro" id="IPR058193">
    <property type="entry name" value="VanY/YodJ_core_dom"/>
</dbReference>
<dbReference type="Proteomes" id="UP000011705">
    <property type="component" value="Chromosome"/>
</dbReference>
<gene>
    <name evidence="2" type="ORF">HMPREF9726_02045</name>
</gene>
<accession>A0A0E2E2S1</accession>
<reference evidence="2" key="1">
    <citation type="submission" date="2012-01" db="EMBL/GenBank/DDBJ databases">
        <title>The Genome Sequence of Treponema denticola H-22.</title>
        <authorList>
            <consortium name="The Broad Institute Genome Sequencing Platform"/>
            <person name="Earl A."/>
            <person name="Ward D."/>
            <person name="Feldgarden M."/>
            <person name="Gevers D."/>
            <person name="Blanton J.M."/>
            <person name="Fenno C.J."/>
            <person name="Baranova O.V."/>
            <person name="Mathney J."/>
            <person name="Dewhirst F.E."/>
            <person name="Izard J."/>
            <person name="Young S.K."/>
            <person name="Zeng Q."/>
            <person name="Gargeya S."/>
            <person name="Fitzgerald M."/>
            <person name="Haas B."/>
            <person name="Abouelleil A."/>
            <person name="Alvarado L."/>
            <person name="Arachchi H.M."/>
            <person name="Berlin A."/>
            <person name="Chapman S.B."/>
            <person name="Gearin G."/>
            <person name="Goldberg J."/>
            <person name="Griggs A."/>
            <person name="Gujja S."/>
            <person name="Hansen M."/>
            <person name="Heiman D."/>
            <person name="Howarth C."/>
            <person name="Larimer J."/>
            <person name="Lui A."/>
            <person name="MacDonald P.J.P."/>
            <person name="McCowen C."/>
            <person name="Montmayeur A."/>
            <person name="Murphy C."/>
            <person name="Neiman D."/>
            <person name="Pearson M."/>
            <person name="Priest M."/>
            <person name="Roberts A."/>
            <person name="Saif S."/>
            <person name="Shea T."/>
            <person name="Sisk P."/>
            <person name="Stolte C."/>
            <person name="Sykes S."/>
            <person name="Wortman J."/>
            <person name="Nusbaum C."/>
            <person name="Birren B."/>
        </authorList>
    </citation>
    <scope>NUCLEOTIDE SEQUENCE [LARGE SCALE GENOMIC DNA]</scope>
    <source>
        <strain evidence="2">H-22</strain>
    </source>
</reference>
<organism evidence="2">
    <name type="scientific">Treponema denticola H-22</name>
    <dbReference type="NCBI Taxonomy" id="999432"/>
    <lineage>
        <taxon>Bacteria</taxon>
        <taxon>Pseudomonadati</taxon>
        <taxon>Spirochaetota</taxon>
        <taxon>Spirochaetia</taxon>
        <taxon>Spirochaetales</taxon>
        <taxon>Treponemataceae</taxon>
        <taxon>Treponema</taxon>
    </lineage>
</organism>
<feature type="domain" description="D-alanyl-D-alanine carboxypeptidase-like core" evidence="1">
    <location>
        <begin position="111"/>
        <end position="233"/>
    </location>
</feature>
<proteinExistence type="predicted"/>
<dbReference type="CDD" id="cd14852">
    <property type="entry name" value="LD-carboxypeptidase"/>
    <property type="match status" value="1"/>
</dbReference>
<dbReference type="Gene3D" id="3.30.1380.10">
    <property type="match status" value="1"/>
</dbReference>
<evidence type="ECO:0000313" key="2">
    <source>
        <dbReference type="EMBL" id="EMB31665.1"/>
    </source>
</evidence>
<dbReference type="SUPFAM" id="SSF55166">
    <property type="entry name" value="Hedgehog/DD-peptidase"/>
    <property type="match status" value="1"/>
</dbReference>
<dbReference type="PANTHER" id="PTHR34385:SF1">
    <property type="entry name" value="PEPTIDOGLYCAN L-ALANYL-D-GLUTAMATE ENDOPEPTIDASE CWLK"/>
    <property type="match status" value="1"/>
</dbReference>
<dbReference type="RefSeq" id="WP_002685435.1">
    <property type="nucleotide sequence ID" value="NZ_CM001795.1"/>
</dbReference>
<dbReference type="InterPro" id="IPR009045">
    <property type="entry name" value="Zn_M74/Hedgehog-like"/>
</dbReference>
<dbReference type="InterPro" id="IPR052179">
    <property type="entry name" value="DD-CPase-like"/>
</dbReference>
<dbReference type="GO" id="GO:0008233">
    <property type="term" value="F:peptidase activity"/>
    <property type="evidence" value="ECO:0007669"/>
    <property type="project" value="InterPro"/>
</dbReference>